<gene>
    <name evidence="2" type="ORF">Amac_058460</name>
</gene>
<keyword evidence="3" id="KW-1185">Reference proteome</keyword>
<dbReference type="SUPFAM" id="SSF55729">
    <property type="entry name" value="Acyl-CoA N-acyltransferases (Nat)"/>
    <property type="match status" value="1"/>
</dbReference>
<dbReference type="GO" id="GO:0016747">
    <property type="term" value="F:acyltransferase activity, transferring groups other than amino-acyl groups"/>
    <property type="evidence" value="ECO:0007669"/>
    <property type="project" value="InterPro"/>
</dbReference>
<feature type="domain" description="N-acetyltransferase" evidence="1">
    <location>
        <begin position="93"/>
        <end position="242"/>
    </location>
</feature>
<dbReference type="EMBL" id="BLAE01000035">
    <property type="protein sequence ID" value="GES12249.1"/>
    <property type="molecule type" value="Genomic_DNA"/>
</dbReference>
<evidence type="ECO:0000313" key="3">
    <source>
        <dbReference type="Proteomes" id="UP000331127"/>
    </source>
</evidence>
<dbReference type="PROSITE" id="PS51186">
    <property type="entry name" value="GNAT"/>
    <property type="match status" value="1"/>
</dbReference>
<organism evidence="2 3">
    <name type="scientific">Acrocarpospora macrocephala</name>
    <dbReference type="NCBI Taxonomy" id="150177"/>
    <lineage>
        <taxon>Bacteria</taxon>
        <taxon>Bacillati</taxon>
        <taxon>Actinomycetota</taxon>
        <taxon>Actinomycetes</taxon>
        <taxon>Streptosporangiales</taxon>
        <taxon>Streptosporangiaceae</taxon>
        <taxon>Acrocarpospora</taxon>
    </lineage>
</organism>
<dbReference type="AlphaFoldDB" id="A0A5M3WWC7"/>
<comment type="caution">
    <text evidence="2">The sequence shown here is derived from an EMBL/GenBank/DDBJ whole genome shotgun (WGS) entry which is preliminary data.</text>
</comment>
<reference evidence="2 3" key="1">
    <citation type="submission" date="2019-10" db="EMBL/GenBank/DDBJ databases">
        <title>Whole genome shotgun sequence of Acrocarpospora macrocephala NBRC 16266.</title>
        <authorList>
            <person name="Ichikawa N."/>
            <person name="Kimura A."/>
            <person name="Kitahashi Y."/>
            <person name="Komaki H."/>
            <person name="Oguchi A."/>
        </authorList>
    </citation>
    <scope>NUCLEOTIDE SEQUENCE [LARGE SCALE GENOMIC DNA]</scope>
    <source>
        <strain evidence="2 3">NBRC 16266</strain>
    </source>
</reference>
<dbReference type="Pfam" id="PF00583">
    <property type="entry name" value="Acetyltransf_1"/>
    <property type="match status" value="1"/>
</dbReference>
<evidence type="ECO:0000313" key="2">
    <source>
        <dbReference type="EMBL" id="GES12249.1"/>
    </source>
</evidence>
<name>A0A5M3WWC7_9ACTN</name>
<proteinExistence type="predicted"/>
<dbReference type="Proteomes" id="UP000331127">
    <property type="component" value="Unassembled WGS sequence"/>
</dbReference>
<dbReference type="Gene3D" id="3.40.630.30">
    <property type="match status" value="1"/>
</dbReference>
<protein>
    <recommendedName>
        <fullName evidence="1">N-acetyltransferase domain-containing protein</fullName>
    </recommendedName>
</protein>
<dbReference type="InterPro" id="IPR016181">
    <property type="entry name" value="Acyl_CoA_acyltransferase"/>
</dbReference>
<sequence>MRKIATDPQGVPVISYQKGVRDGLPWADMVEVIGPEPAKLIMSAFVGWAVSVPVDLGRELIESGARLSRHAHTMYCDLTEDLPPADSEAPPGFRFSPAHEHEGREMLPAMVAAYPPGHPDHSGRDPEDAYEQELAPLIGGQLIGTLLPCSTVAVDGGGAVVGGVLVNQWRDVAWISEVFRHPDKSPPGLGARLIRHTQLRGAADGLPTMGLAVSYANPAKHVYARLGFTITDTMMTVIIGPS</sequence>
<dbReference type="InterPro" id="IPR000182">
    <property type="entry name" value="GNAT_dom"/>
</dbReference>
<evidence type="ECO:0000259" key="1">
    <source>
        <dbReference type="PROSITE" id="PS51186"/>
    </source>
</evidence>
<accession>A0A5M3WWC7</accession>